<organism evidence="2 3">
    <name type="scientific">Candidatus Protoclostridium stercorigallinarum</name>
    <dbReference type="NCBI Taxonomy" id="2838741"/>
    <lineage>
        <taxon>Bacteria</taxon>
        <taxon>Bacillati</taxon>
        <taxon>Bacillota</taxon>
        <taxon>Clostridia</taxon>
        <taxon>Candidatus Protoclostridium</taxon>
    </lineage>
</organism>
<feature type="transmembrane region" description="Helical" evidence="1">
    <location>
        <begin position="137"/>
        <end position="159"/>
    </location>
</feature>
<proteinExistence type="predicted"/>
<keyword evidence="1" id="KW-0472">Membrane</keyword>
<evidence type="ECO:0008006" key="4">
    <source>
        <dbReference type="Google" id="ProtNLM"/>
    </source>
</evidence>
<evidence type="ECO:0000313" key="3">
    <source>
        <dbReference type="Proteomes" id="UP000823990"/>
    </source>
</evidence>
<name>A0A9D1TRV4_9FIRM</name>
<sequence>MTVGIVILGIVAVLLFFGAAERYFDRLGMTSWLTFLVVLALIIGAVMPEVRTERFVMTVGGFVVPAVVFVLVFVLAAKNGNALRTLLATVAAGALCAGFRLITGITTTGGLTAFFLLTGIIGGAVAFAFAGSRLGSAAAVFGGCIAGDIVSMAVLRAYGASVFTLGGYGIFDAMIVGCASALILAEAVYAARRSIEDRRIAAERLSAEVAEDAAFENKDDPSDNDLYGGD</sequence>
<feature type="transmembrane region" description="Helical" evidence="1">
    <location>
        <begin position="54"/>
        <end position="74"/>
    </location>
</feature>
<feature type="transmembrane region" description="Helical" evidence="1">
    <location>
        <begin position="165"/>
        <end position="189"/>
    </location>
</feature>
<keyword evidence="1" id="KW-1133">Transmembrane helix</keyword>
<evidence type="ECO:0000313" key="2">
    <source>
        <dbReference type="EMBL" id="HIW02839.1"/>
    </source>
</evidence>
<feature type="transmembrane region" description="Helical" evidence="1">
    <location>
        <begin position="111"/>
        <end position="130"/>
    </location>
</feature>
<dbReference type="EMBL" id="DXHS01000091">
    <property type="protein sequence ID" value="HIW02839.1"/>
    <property type="molecule type" value="Genomic_DNA"/>
</dbReference>
<protein>
    <recommendedName>
        <fullName evidence="4">DUF1614 domain-containing protein</fullName>
    </recommendedName>
</protein>
<reference evidence="2" key="2">
    <citation type="submission" date="2021-04" db="EMBL/GenBank/DDBJ databases">
        <authorList>
            <person name="Gilroy R."/>
        </authorList>
    </citation>
    <scope>NUCLEOTIDE SEQUENCE</scope>
    <source>
        <strain evidence="2">12435</strain>
    </source>
</reference>
<feature type="transmembrane region" description="Helical" evidence="1">
    <location>
        <begin position="86"/>
        <end position="105"/>
    </location>
</feature>
<dbReference type="Proteomes" id="UP000823990">
    <property type="component" value="Unassembled WGS sequence"/>
</dbReference>
<gene>
    <name evidence="2" type="ORF">H9892_05825</name>
</gene>
<dbReference type="AlphaFoldDB" id="A0A9D1TRV4"/>
<accession>A0A9D1TRV4</accession>
<evidence type="ECO:0000256" key="1">
    <source>
        <dbReference type="SAM" id="Phobius"/>
    </source>
</evidence>
<comment type="caution">
    <text evidence="2">The sequence shown here is derived from an EMBL/GenBank/DDBJ whole genome shotgun (WGS) entry which is preliminary data.</text>
</comment>
<feature type="transmembrane region" description="Helical" evidence="1">
    <location>
        <begin position="6"/>
        <end position="24"/>
    </location>
</feature>
<reference evidence="2" key="1">
    <citation type="journal article" date="2021" name="PeerJ">
        <title>Extensive microbial diversity within the chicken gut microbiome revealed by metagenomics and culture.</title>
        <authorList>
            <person name="Gilroy R."/>
            <person name="Ravi A."/>
            <person name="Getino M."/>
            <person name="Pursley I."/>
            <person name="Horton D.L."/>
            <person name="Alikhan N.F."/>
            <person name="Baker D."/>
            <person name="Gharbi K."/>
            <person name="Hall N."/>
            <person name="Watson M."/>
            <person name="Adriaenssens E.M."/>
            <person name="Foster-Nyarko E."/>
            <person name="Jarju S."/>
            <person name="Secka A."/>
            <person name="Antonio M."/>
            <person name="Oren A."/>
            <person name="Chaudhuri R.R."/>
            <person name="La Ragione R."/>
            <person name="Hildebrand F."/>
            <person name="Pallen M.J."/>
        </authorList>
    </citation>
    <scope>NUCLEOTIDE SEQUENCE</scope>
    <source>
        <strain evidence="2">12435</strain>
    </source>
</reference>
<keyword evidence="1" id="KW-0812">Transmembrane</keyword>
<feature type="transmembrane region" description="Helical" evidence="1">
    <location>
        <begin position="31"/>
        <end position="48"/>
    </location>
</feature>